<evidence type="ECO:0000313" key="8">
    <source>
        <dbReference type="EMBL" id="MBP2185850.1"/>
    </source>
</evidence>
<proteinExistence type="inferred from homology"/>
<evidence type="ECO:0000256" key="4">
    <source>
        <dbReference type="ARBA" id="ARBA00023295"/>
    </source>
</evidence>
<dbReference type="Pfam" id="PF16499">
    <property type="entry name" value="Melibiase_2"/>
    <property type="match status" value="1"/>
</dbReference>
<dbReference type="Pfam" id="PF10633">
    <property type="entry name" value="NPCBM_assoc"/>
    <property type="match status" value="1"/>
</dbReference>
<dbReference type="Gene3D" id="2.60.40.1180">
    <property type="entry name" value="Golgi alpha-mannosidase II"/>
    <property type="match status" value="1"/>
</dbReference>
<comment type="similarity">
    <text evidence="1 5">Belongs to the glycosyl hydrolase 27 family.</text>
</comment>
<keyword evidence="4 5" id="KW-0326">Glycosidase</keyword>
<comment type="catalytic activity">
    <reaction evidence="5">
        <text>Hydrolysis of terminal, non-reducing alpha-D-galactose residues in alpha-D-galactosides, including galactose oligosaccharides, galactomannans and galactolipids.</text>
        <dbReference type="EC" id="3.2.1.22"/>
    </reaction>
</comment>
<feature type="chain" id="PRO_5045913822" description="Alpha-galactosidase" evidence="6">
    <location>
        <begin position="30"/>
        <end position="674"/>
    </location>
</feature>
<keyword evidence="3 5" id="KW-0378">Hydrolase</keyword>
<dbReference type="InterPro" id="IPR013783">
    <property type="entry name" value="Ig-like_fold"/>
</dbReference>
<gene>
    <name evidence="8" type="ORF">JOM49_007376</name>
</gene>
<keyword evidence="5" id="KW-1015">Disulfide bond</keyword>
<dbReference type="Gene3D" id="3.20.20.70">
    <property type="entry name" value="Aldolase class I"/>
    <property type="match status" value="1"/>
</dbReference>
<evidence type="ECO:0000256" key="2">
    <source>
        <dbReference type="ARBA" id="ARBA00022729"/>
    </source>
</evidence>
<accession>A0ABS4Q2D9</accession>
<dbReference type="SUPFAM" id="SSF49785">
    <property type="entry name" value="Galactose-binding domain-like"/>
    <property type="match status" value="1"/>
</dbReference>
<protein>
    <recommendedName>
        <fullName evidence="5">Alpha-galactosidase</fullName>
        <ecNumber evidence="5">3.2.1.22</ecNumber>
    </recommendedName>
    <alternativeName>
        <fullName evidence="5">Melibiase</fullName>
    </alternativeName>
</protein>
<dbReference type="GO" id="GO:0004557">
    <property type="term" value="F:alpha-galactosidase activity"/>
    <property type="evidence" value="ECO:0007669"/>
    <property type="project" value="UniProtKB-EC"/>
</dbReference>
<keyword evidence="9" id="KW-1185">Reference proteome</keyword>
<dbReference type="InterPro" id="IPR013222">
    <property type="entry name" value="Glyco_hyd_98_carb-bd"/>
</dbReference>
<dbReference type="InterPro" id="IPR002241">
    <property type="entry name" value="Glyco_hydro_27"/>
</dbReference>
<evidence type="ECO:0000256" key="6">
    <source>
        <dbReference type="SAM" id="SignalP"/>
    </source>
</evidence>
<dbReference type="InterPro" id="IPR013780">
    <property type="entry name" value="Glyco_hydro_b"/>
</dbReference>
<dbReference type="CDD" id="cd14792">
    <property type="entry name" value="GH27"/>
    <property type="match status" value="1"/>
</dbReference>
<dbReference type="SUPFAM" id="SSF51445">
    <property type="entry name" value="(Trans)glycosidases"/>
    <property type="match status" value="1"/>
</dbReference>
<dbReference type="PRINTS" id="PR00740">
    <property type="entry name" value="GLHYDRLASE27"/>
</dbReference>
<dbReference type="InterPro" id="IPR013785">
    <property type="entry name" value="Aldolase_TIM"/>
</dbReference>
<dbReference type="InterPro" id="IPR038637">
    <property type="entry name" value="NPCBM_sf"/>
</dbReference>
<dbReference type="SUPFAM" id="SSF51011">
    <property type="entry name" value="Glycosyl hydrolase domain"/>
    <property type="match status" value="1"/>
</dbReference>
<sequence>MSAKRRTPARRWGQVLAASLLLGTTAVLAPPGTATASPLGDGLALTPPMGFNNWNSTHCEADFDDALIRGIADIFVSRGLKDAGYTYVNLDDCWALPQRAPSGDLVPDPVRFPHGIKAVADYVHAKGLKFGIYSSAGTKTCNPAGFPGALGHEQQDANLFASWGVDYLKYDNCNNQGVGAIERYTKMRDALRATGRPIVFAICEWGTNDPWQWGKGVGHLWRTTIDINDSWASVVSIMKSNTAHAAHAGPGHWNDPDMLEVGNGGMTATEYRSHFSLWSMMAAPLLIGADLRKVSPETFEILGNRDVIAIDQDPLGVQGVPIRSANGLTVFVKPLANGDKAVALFNENETPARIETTAAEIGLPQASGYQLRDLWAHTDGHTTGRVSALVPGHGTAMYRIGADRHWFQQPPALDGAAEVELSYAQALPVVAPGTPAAYTTTLANLGGAPVHGVQAHLTGPPDWSIRATSKPGTPLLPESEEFRTTWQVSAPPGTPPGRYPVTATFTYLTPQHGTPATTTYQSEAVVPELPVLGTRYLSDVLWLRSSNGWGPVEKDRANGQRIAGDGGPLTLRGVTYAKGLGTHAPASVEYFTGGSCSQVRAVVGVDDGRTGAVTFEVWADGERIHDSGVLTQADPAAPLHADISGAKAVRLVVTDGGNGTAGDHADWADLTITC</sequence>
<feature type="signal peptide" evidence="6">
    <location>
        <begin position="1"/>
        <end position="29"/>
    </location>
</feature>
<dbReference type="PANTHER" id="PTHR11452:SF75">
    <property type="entry name" value="ALPHA-GALACTOSIDASE MEL1"/>
    <property type="match status" value="1"/>
</dbReference>
<dbReference type="InterPro" id="IPR017853">
    <property type="entry name" value="GH"/>
</dbReference>
<dbReference type="Gene3D" id="2.60.40.10">
    <property type="entry name" value="Immunoglobulins"/>
    <property type="match status" value="1"/>
</dbReference>
<evidence type="ECO:0000259" key="7">
    <source>
        <dbReference type="SMART" id="SM00776"/>
    </source>
</evidence>
<feature type="domain" description="Glycosyl hydrolase family 98 putative carbohydrate-binding module" evidence="7">
    <location>
        <begin position="531"/>
        <end position="674"/>
    </location>
</feature>
<dbReference type="EC" id="3.2.1.22" evidence="5"/>
<evidence type="ECO:0000313" key="9">
    <source>
        <dbReference type="Proteomes" id="UP000741013"/>
    </source>
</evidence>
<comment type="caution">
    <text evidence="8">The sequence shown here is derived from an EMBL/GenBank/DDBJ whole genome shotgun (WGS) entry which is preliminary data.</text>
</comment>
<dbReference type="SMART" id="SM00776">
    <property type="entry name" value="NPCBM"/>
    <property type="match status" value="1"/>
</dbReference>
<evidence type="ECO:0000256" key="3">
    <source>
        <dbReference type="ARBA" id="ARBA00022801"/>
    </source>
</evidence>
<dbReference type="EMBL" id="JAGGMS010000001">
    <property type="protein sequence ID" value="MBP2185850.1"/>
    <property type="molecule type" value="Genomic_DNA"/>
</dbReference>
<keyword evidence="2 6" id="KW-0732">Signal</keyword>
<organism evidence="8 9">
    <name type="scientific">Amycolatopsis magusensis</name>
    <dbReference type="NCBI Taxonomy" id="882444"/>
    <lineage>
        <taxon>Bacteria</taxon>
        <taxon>Bacillati</taxon>
        <taxon>Actinomycetota</taxon>
        <taxon>Actinomycetes</taxon>
        <taxon>Pseudonocardiales</taxon>
        <taxon>Pseudonocardiaceae</taxon>
        <taxon>Amycolatopsis</taxon>
    </lineage>
</organism>
<dbReference type="Pfam" id="PF17801">
    <property type="entry name" value="Melibiase_C"/>
    <property type="match status" value="1"/>
</dbReference>
<dbReference type="Proteomes" id="UP000741013">
    <property type="component" value="Unassembled WGS sequence"/>
</dbReference>
<evidence type="ECO:0000256" key="5">
    <source>
        <dbReference type="RuleBase" id="RU361168"/>
    </source>
</evidence>
<name>A0ABS4Q2D9_9PSEU</name>
<dbReference type="InterPro" id="IPR041233">
    <property type="entry name" value="Melibiase_C"/>
</dbReference>
<evidence type="ECO:0000256" key="1">
    <source>
        <dbReference type="ARBA" id="ARBA00009743"/>
    </source>
</evidence>
<dbReference type="PANTHER" id="PTHR11452">
    <property type="entry name" value="ALPHA-GALACTOSIDASE/ALPHA-N-ACETYLGALACTOSAMINIDASE"/>
    <property type="match status" value="1"/>
</dbReference>
<reference evidence="8 9" key="1">
    <citation type="submission" date="2021-03" db="EMBL/GenBank/DDBJ databases">
        <title>Sequencing the genomes of 1000 actinobacteria strains.</title>
        <authorList>
            <person name="Klenk H.-P."/>
        </authorList>
    </citation>
    <scope>NUCLEOTIDE SEQUENCE [LARGE SCALE GENOMIC DNA]</scope>
    <source>
        <strain evidence="8 9">DSM 45510</strain>
    </source>
</reference>
<dbReference type="RefSeq" id="WP_308158997.1">
    <property type="nucleotide sequence ID" value="NZ_JAGGMS010000001.1"/>
</dbReference>
<dbReference type="InterPro" id="IPR008979">
    <property type="entry name" value="Galactose-bd-like_sf"/>
</dbReference>
<dbReference type="Gene3D" id="2.60.120.1060">
    <property type="entry name" value="NPCBM/NEW2 domain"/>
    <property type="match status" value="1"/>
</dbReference>
<dbReference type="InterPro" id="IPR018905">
    <property type="entry name" value="A-galactase_NEW3"/>
</dbReference>
<dbReference type="Pfam" id="PF08305">
    <property type="entry name" value="NPCBM"/>
    <property type="match status" value="1"/>
</dbReference>